<dbReference type="InterPro" id="IPR006696">
    <property type="entry name" value="DUF423"/>
</dbReference>
<name>A0A379CBG6_9PAST</name>
<keyword evidence="8" id="KW-1185">Reference proteome</keyword>
<dbReference type="RefSeq" id="WP_115316120.1">
    <property type="nucleotide sequence ID" value="NZ_LWIF01000001.1"/>
</dbReference>
<feature type="transmembrane region" description="Helical" evidence="6">
    <location>
        <begin position="108"/>
        <end position="126"/>
    </location>
</feature>
<feature type="transmembrane region" description="Helical" evidence="6">
    <location>
        <begin position="47"/>
        <end position="64"/>
    </location>
</feature>
<keyword evidence="4 6" id="KW-1133">Transmembrane helix</keyword>
<evidence type="ECO:0000256" key="3">
    <source>
        <dbReference type="ARBA" id="ARBA00022692"/>
    </source>
</evidence>
<evidence type="ECO:0000256" key="2">
    <source>
        <dbReference type="ARBA" id="ARBA00009694"/>
    </source>
</evidence>
<dbReference type="PANTHER" id="PTHR43461:SF1">
    <property type="entry name" value="TRANSMEMBRANE PROTEIN 256"/>
    <property type="match status" value="1"/>
</dbReference>
<protein>
    <submittedName>
        <fullName evidence="7">Protein of uncharacterized function (DUF423)</fullName>
    </submittedName>
</protein>
<evidence type="ECO:0000313" key="7">
    <source>
        <dbReference type="EMBL" id="SUB59660.1"/>
    </source>
</evidence>
<keyword evidence="5 6" id="KW-0472">Membrane</keyword>
<comment type="subcellular location">
    <subcellularLocation>
        <location evidence="1">Membrane</location>
        <topology evidence="1">Multi-pass membrane protein</topology>
    </subcellularLocation>
</comment>
<feature type="transmembrane region" description="Helical" evidence="6">
    <location>
        <begin position="76"/>
        <end position="96"/>
    </location>
</feature>
<dbReference type="EMBL" id="UGTA01000001">
    <property type="protein sequence ID" value="SUB59660.1"/>
    <property type="molecule type" value="Genomic_DNA"/>
</dbReference>
<evidence type="ECO:0000256" key="1">
    <source>
        <dbReference type="ARBA" id="ARBA00004141"/>
    </source>
</evidence>
<evidence type="ECO:0000313" key="8">
    <source>
        <dbReference type="Proteomes" id="UP000255417"/>
    </source>
</evidence>
<sequence>MKNRLLLIIALSGFFCVAFGAFASHGLSKTLTVKELEWIDVGLKYQIFHTLALFGVLLLEKYLTLAHQAVQKSWSFANISWMWLLGILCFSGNLYLRALGFSTDMTVYITPLGGFLFLIGWGLLIYKSIRLKI</sequence>
<reference evidence="7 8" key="1">
    <citation type="submission" date="2018-06" db="EMBL/GenBank/DDBJ databases">
        <authorList>
            <consortium name="Pathogen Informatics"/>
            <person name="Doyle S."/>
        </authorList>
    </citation>
    <scope>NUCLEOTIDE SEQUENCE [LARGE SCALE GENOMIC DNA]</scope>
    <source>
        <strain evidence="7 8">NCTC12872</strain>
    </source>
</reference>
<organism evidence="7 8">
    <name type="scientific">Phocoenobacter uteri</name>
    <dbReference type="NCBI Taxonomy" id="146806"/>
    <lineage>
        <taxon>Bacteria</taxon>
        <taxon>Pseudomonadati</taxon>
        <taxon>Pseudomonadota</taxon>
        <taxon>Gammaproteobacteria</taxon>
        <taxon>Pasteurellales</taxon>
        <taxon>Pasteurellaceae</taxon>
        <taxon>Phocoenobacter</taxon>
    </lineage>
</organism>
<dbReference type="PANTHER" id="PTHR43461">
    <property type="entry name" value="TRANSMEMBRANE PROTEIN 256"/>
    <property type="match status" value="1"/>
</dbReference>
<dbReference type="GO" id="GO:0005886">
    <property type="term" value="C:plasma membrane"/>
    <property type="evidence" value="ECO:0007669"/>
    <property type="project" value="TreeGrafter"/>
</dbReference>
<evidence type="ECO:0000256" key="4">
    <source>
        <dbReference type="ARBA" id="ARBA00022989"/>
    </source>
</evidence>
<proteinExistence type="inferred from homology"/>
<dbReference type="Proteomes" id="UP000255417">
    <property type="component" value="Unassembled WGS sequence"/>
</dbReference>
<dbReference type="Pfam" id="PF04241">
    <property type="entry name" value="DUF423"/>
    <property type="match status" value="1"/>
</dbReference>
<evidence type="ECO:0000256" key="5">
    <source>
        <dbReference type="ARBA" id="ARBA00023136"/>
    </source>
</evidence>
<keyword evidence="3 6" id="KW-0812">Transmembrane</keyword>
<dbReference type="OrthoDB" id="9802121at2"/>
<evidence type="ECO:0000256" key="6">
    <source>
        <dbReference type="SAM" id="Phobius"/>
    </source>
</evidence>
<gene>
    <name evidence="7" type="primary">ygdD</name>
    <name evidence="7" type="ORF">NCTC12872_01697</name>
</gene>
<accession>A0A379CBG6</accession>
<dbReference type="AlphaFoldDB" id="A0A379CBG6"/>
<comment type="similarity">
    <text evidence="2">Belongs to the UPF0382 family.</text>
</comment>